<comment type="cofactor">
    <cofactor evidence="3">
        <name>Mg(2+)</name>
        <dbReference type="ChEBI" id="CHEBI:18420"/>
    </cofactor>
</comment>
<comment type="pathway">
    <text evidence="3">Glycan biosynthesis; trehalose biosynthesis.</text>
</comment>
<reference evidence="4" key="1">
    <citation type="submission" date="2021-11" db="EMBL/GenBank/DDBJ databases">
        <title>Streptomyces corallinus and Kineosporia corallina sp. nov., two new coral-derived marine actinobacteria.</title>
        <authorList>
            <person name="Buangrab K."/>
            <person name="Sutthacheep M."/>
            <person name="Yeemin T."/>
            <person name="Harunari E."/>
            <person name="Igarashi Y."/>
            <person name="Sripreechasak P."/>
            <person name="Kanchanasin P."/>
            <person name="Tanasupawat S."/>
            <person name="Phongsopitanun W."/>
        </authorList>
    </citation>
    <scope>NUCLEOTIDE SEQUENCE</scope>
    <source>
        <strain evidence="4">JCM 31032</strain>
    </source>
</reference>
<comment type="catalytic activity">
    <reaction evidence="3">
        <text>alpha,alpha-trehalose 6-phosphate + H2O = alpha,alpha-trehalose + phosphate</text>
        <dbReference type="Rhea" id="RHEA:23420"/>
        <dbReference type="ChEBI" id="CHEBI:15377"/>
        <dbReference type="ChEBI" id="CHEBI:16551"/>
        <dbReference type="ChEBI" id="CHEBI:43474"/>
        <dbReference type="ChEBI" id="CHEBI:58429"/>
        <dbReference type="EC" id="3.1.3.12"/>
    </reaction>
</comment>
<dbReference type="GO" id="GO:0046872">
    <property type="term" value="F:metal ion binding"/>
    <property type="evidence" value="ECO:0007669"/>
    <property type="project" value="UniProtKB-KW"/>
</dbReference>
<dbReference type="EMBL" id="JAJOMB010000003">
    <property type="protein sequence ID" value="MCD5310732.1"/>
    <property type="molecule type" value="Genomic_DNA"/>
</dbReference>
<proteinExistence type="inferred from homology"/>
<dbReference type="Pfam" id="PF02358">
    <property type="entry name" value="Trehalose_PPase"/>
    <property type="match status" value="1"/>
</dbReference>
<keyword evidence="3" id="KW-0460">Magnesium</keyword>
<dbReference type="GO" id="GO:0004805">
    <property type="term" value="F:trehalose-phosphatase activity"/>
    <property type="evidence" value="ECO:0007669"/>
    <property type="project" value="UniProtKB-EC"/>
</dbReference>
<dbReference type="PANTHER" id="PTHR43768">
    <property type="entry name" value="TREHALOSE 6-PHOSPHATE PHOSPHATASE"/>
    <property type="match status" value="1"/>
</dbReference>
<evidence type="ECO:0000313" key="5">
    <source>
        <dbReference type="Proteomes" id="UP001138997"/>
    </source>
</evidence>
<dbReference type="Proteomes" id="UP001138997">
    <property type="component" value="Unassembled WGS sequence"/>
</dbReference>
<dbReference type="EC" id="3.1.3.12" evidence="3"/>
<comment type="caution">
    <text evidence="4">The sequence shown here is derived from an EMBL/GenBank/DDBJ whole genome shotgun (WGS) entry which is preliminary data.</text>
</comment>
<comment type="function">
    <text evidence="2 3">Removes the phosphate from trehalose 6-phosphate to produce free trehalose.</text>
</comment>
<gene>
    <name evidence="4" type="primary">otsB</name>
    <name evidence="4" type="ORF">LR394_07490</name>
</gene>
<evidence type="ECO:0000256" key="3">
    <source>
        <dbReference type="RuleBase" id="RU361117"/>
    </source>
</evidence>
<dbReference type="AlphaFoldDB" id="A0A9X1N996"/>
<name>A0A9X1N996_9ACTN</name>
<dbReference type="InterPro" id="IPR023214">
    <property type="entry name" value="HAD_sf"/>
</dbReference>
<evidence type="ECO:0000256" key="2">
    <source>
        <dbReference type="ARBA" id="ARBA00024179"/>
    </source>
</evidence>
<dbReference type="InterPro" id="IPR044651">
    <property type="entry name" value="OTSB-like"/>
</dbReference>
<dbReference type="Gene3D" id="3.30.70.1020">
    <property type="entry name" value="Trehalose-6-phosphate phosphatase related protein, domain 2"/>
    <property type="match status" value="1"/>
</dbReference>
<keyword evidence="1 3" id="KW-0378">Hydrolase</keyword>
<keyword evidence="3" id="KW-0479">Metal-binding</keyword>
<keyword evidence="5" id="KW-1185">Reference proteome</keyword>
<dbReference type="NCBIfam" id="TIGR00685">
    <property type="entry name" value="T6PP"/>
    <property type="match status" value="1"/>
</dbReference>
<accession>A0A9X1N996</accession>
<dbReference type="RefSeq" id="WP_231439874.1">
    <property type="nucleotide sequence ID" value="NZ_JAJOMB010000003.1"/>
</dbReference>
<comment type="similarity">
    <text evidence="3">Belongs to the trehalose phosphatase family.</text>
</comment>
<dbReference type="GO" id="GO:0005992">
    <property type="term" value="P:trehalose biosynthetic process"/>
    <property type="evidence" value="ECO:0007669"/>
    <property type="project" value="InterPro"/>
</dbReference>
<evidence type="ECO:0000256" key="1">
    <source>
        <dbReference type="ARBA" id="ARBA00022801"/>
    </source>
</evidence>
<dbReference type="SUPFAM" id="SSF56784">
    <property type="entry name" value="HAD-like"/>
    <property type="match status" value="1"/>
</dbReference>
<evidence type="ECO:0000313" key="4">
    <source>
        <dbReference type="EMBL" id="MCD5310732.1"/>
    </source>
</evidence>
<protein>
    <recommendedName>
        <fullName evidence="3">Trehalose 6-phosphate phosphatase</fullName>
        <ecNumber evidence="3">3.1.3.12</ecNumber>
    </recommendedName>
</protein>
<dbReference type="InterPro" id="IPR036412">
    <property type="entry name" value="HAD-like_sf"/>
</dbReference>
<dbReference type="InterPro" id="IPR003337">
    <property type="entry name" value="Trehalose_PPase"/>
</dbReference>
<dbReference type="Gene3D" id="3.40.50.1000">
    <property type="entry name" value="HAD superfamily/HAD-like"/>
    <property type="match status" value="1"/>
</dbReference>
<sequence>MDERADVIARLNTSGSRTGIVMDFDGVLSPIINDPAASQLLPGLAATLERLAGRLDLVALLSGRPVAFLAERVPVPGLVLLGSYGLERQVDGSSVTGPGVQEWLGAVQKARELLTQALGDAAGVHVEAKSVAVAVHWRNAPDLEGAGLRVNEVVARVAAETGLAPEPGKLVQELRPPLPVDKGTALRQLVQEQRLDHVAYAGDDKGDLPAFTAVRAAGGTALVVHGRETAPEVAAVSGVHFENPDDFAAWLGALADA</sequence>
<organism evidence="4 5">
    <name type="scientific">Kineosporia babensis</name>
    <dbReference type="NCBI Taxonomy" id="499548"/>
    <lineage>
        <taxon>Bacteria</taxon>
        <taxon>Bacillati</taxon>
        <taxon>Actinomycetota</taxon>
        <taxon>Actinomycetes</taxon>
        <taxon>Kineosporiales</taxon>
        <taxon>Kineosporiaceae</taxon>
        <taxon>Kineosporia</taxon>
    </lineage>
</organism>
<dbReference type="PANTHER" id="PTHR43768:SF3">
    <property type="entry name" value="TREHALOSE 6-PHOSPHATE PHOSPHATASE"/>
    <property type="match status" value="1"/>
</dbReference>